<dbReference type="EMBL" id="JACBXS010000011">
    <property type="protein sequence ID" value="NYS24740.1"/>
    <property type="molecule type" value="Genomic_DNA"/>
</dbReference>
<dbReference type="Gene3D" id="1.10.530.10">
    <property type="match status" value="1"/>
</dbReference>
<dbReference type="NCBIfam" id="TIGR02283">
    <property type="entry name" value="MltB_2"/>
    <property type="match status" value="1"/>
</dbReference>
<dbReference type="AlphaFoldDB" id="A0A7Z0KXX2"/>
<dbReference type="InterPro" id="IPR011970">
    <property type="entry name" value="MltB_2"/>
</dbReference>
<keyword evidence="5" id="KW-1185">Reference proteome</keyword>
<evidence type="ECO:0000256" key="1">
    <source>
        <dbReference type="SAM" id="SignalP"/>
    </source>
</evidence>
<dbReference type="InterPro" id="IPR023346">
    <property type="entry name" value="Lysozyme-like_dom_sf"/>
</dbReference>
<dbReference type="GO" id="GO:0009253">
    <property type="term" value="P:peptidoglycan catabolic process"/>
    <property type="evidence" value="ECO:0007669"/>
    <property type="project" value="TreeGrafter"/>
</dbReference>
<dbReference type="Pfam" id="PF01471">
    <property type="entry name" value="PG_binding_1"/>
    <property type="match status" value="1"/>
</dbReference>
<proteinExistence type="predicted"/>
<name>A0A7Z0KXX2_9RHOB</name>
<evidence type="ECO:0000259" key="3">
    <source>
        <dbReference type="Pfam" id="PF13406"/>
    </source>
</evidence>
<dbReference type="InterPro" id="IPR002477">
    <property type="entry name" value="Peptidoglycan-bd-like"/>
</dbReference>
<dbReference type="Proteomes" id="UP000529417">
    <property type="component" value="Unassembled WGS sequence"/>
</dbReference>
<dbReference type="CDD" id="cd13399">
    <property type="entry name" value="Slt35-like"/>
    <property type="match status" value="1"/>
</dbReference>
<dbReference type="Gene3D" id="1.10.101.10">
    <property type="entry name" value="PGBD-like superfamily/PGBD"/>
    <property type="match status" value="1"/>
</dbReference>
<feature type="signal peptide" evidence="1">
    <location>
        <begin position="1"/>
        <end position="18"/>
    </location>
</feature>
<feature type="domain" description="Peptidoglycan binding-like" evidence="2">
    <location>
        <begin position="353"/>
        <end position="407"/>
    </location>
</feature>
<dbReference type="Gene3D" id="1.10.8.350">
    <property type="entry name" value="Bacterial muramidase"/>
    <property type="match status" value="1"/>
</dbReference>
<comment type="caution">
    <text evidence="4">The sequence shown here is derived from an EMBL/GenBank/DDBJ whole genome shotgun (WGS) entry which is preliminary data.</text>
</comment>
<gene>
    <name evidence="4" type="ORF">HUK65_07015</name>
</gene>
<dbReference type="InterPro" id="IPR031304">
    <property type="entry name" value="SLT_2"/>
</dbReference>
<evidence type="ECO:0000313" key="4">
    <source>
        <dbReference type="EMBL" id="NYS24740.1"/>
    </source>
</evidence>
<dbReference type="PANTHER" id="PTHR30163:SF8">
    <property type="entry name" value="LYTIC MUREIN TRANSGLYCOSYLASE"/>
    <property type="match status" value="1"/>
</dbReference>
<dbReference type="SUPFAM" id="SSF53955">
    <property type="entry name" value="Lysozyme-like"/>
    <property type="match status" value="1"/>
</dbReference>
<dbReference type="InterPro" id="IPR036365">
    <property type="entry name" value="PGBD-like_sf"/>
</dbReference>
<dbReference type="FunFam" id="1.10.8.350:FF:000001">
    <property type="entry name" value="Lytic murein transglycosylase B"/>
    <property type="match status" value="1"/>
</dbReference>
<dbReference type="PANTHER" id="PTHR30163">
    <property type="entry name" value="MEMBRANE-BOUND LYTIC MUREIN TRANSGLYCOSYLASE B"/>
    <property type="match status" value="1"/>
</dbReference>
<feature type="chain" id="PRO_5030654675" evidence="1">
    <location>
        <begin position="19"/>
        <end position="410"/>
    </location>
</feature>
<reference evidence="4 5" key="1">
    <citation type="journal article" date="2000" name="Arch. Microbiol.">
        <title>Rhodobaca bogoriensis gen. nov. and sp. nov., an alkaliphilic purple nonsulfur bacterium from African Rift Valley soda lakes.</title>
        <authorList>
            <person name="Milford A.D."/>
            <person name="Achenbach L.A."/>
            <person name="Jung D.O."/>
            <person name="Madigan M.T."/>
        </authorList>
    </citation>
    <scope>NUCLEOTIDE SEQUENCE [LARGE SCALE GENOMIC DNA]</scope>
    <source>
        <strain evidence="4 5">2376</strain>
    </source>
</reference>
<dbReference type="GO" id="GO:0008933">
    <property type="term" value="F:peptidoglycan lytic transglycosylase activity"/>
    <property type="evidence" value="ECO:0007669"/>
    <property type="project" value="TreeGrafter"/>
</dbReference>
<dbReference type="SUPFAM" id="SSF47090">
    <property type="entry name" value="PGBD-like"/>
    <property type="match status" value="1"/>
</dbReference>
<dbReference type="RefSeq" id="WP_179905446.1">
    <property type="nucleotide sequence ID" value="NZ_JACBXS010000011.1"/>
</dbReference>
<organism evidence="4 5">
    <name type="scientific">Rhabdonatronobacter sediminivivens</name>
    <dbReference type="NCBI Taxonomy" id="2743469"/>
    <lineage>
        <taxon>Bacteria</taxon>
        <taxon>Pseudomonadati</taxon>
        <taxon>Pseudomonadota</taxon>
        <taxon>Alphaproteobacteria</taxon>
        <taxon>Rhodobacterales</taxon>
        <taxon>Paracoccaceae</taxon>
        <taxon>Rhabdonatronobacter</taxon>
    </lineage>
</organism>
<feature type="domain" description="Transglycosylase SLT" evidence="3">
    <location>
        <begin position="41"/>
        <end position="331"/>
    </location>
</feature>
<accession>A0A7Z0KXX2</accession>
<keyword evidence="1" id="KW-0732">Signal</keyword>
<evidence type="ECO:0000313" key="5">
    <source>
        <dbReference type="Proteomes" id="UP000529417"/>
    </source>
</evidence>
<evidence type="ECO:0000259" key="2">
    <source>
        <dbReference type="Pfam" id="PF01471"/>
    </source>
</evidence>
<dbReference type="Pfam" id="PF13406">
    <property type="entry name" value="SLT_2"/>
    <property type="match status" value="1"/>
</dbReference>
<sequence>MRAILICLLLLLPGCVGANVDRSPRPEARPEAGPEATRAASFDGWVAAFRPRALAAGVQAPVFDRAMADVRPLPATLRLDRAQSEFGTHVWDYLDAQVTAARISRGRQLLASHDDLLGRITARYGVEPEVLVAIWGLETSYGAVRGSTPILSTLATLARDGRRAAFFEQELIAALKIVQAGEVTPARMIGSWAGAMGHTQFMPSSYLDHAVDFTGNGRRDVWSDNPADALASAAHYLSANGWQRGQPWAVEVRLPQGFDLGLTGTRRGVDAWRALGVAAVAGAQLPAQGTAKLMLPAGRHGPALLTFGNYDVLKTYNISDAYVIALGHLADRLRGAGPFASGWPRGDRALNLNERMELQRRLNAQGFDTAGIDGRLGPATRAAVRAWQARQGLVPDGYISVQVLEALRGQ</sequence>
<dbReference type="InterPro" id="IPR043426">
    <property type="entry name" value="MltB-like"/>
</dbReference>
<dbReference type="InterPro" id="IPR036366">
    <property type="entry name" value="PGBDSf"/>
</dbReference>
<protein>
    <submittedName>
        <fullName evidence="4">Lytic murein transglycosylase</fullName>
    </submittedName>
</protein>